<organism evidence="4 5">
    <name type="scientific">Vigna radiata var. radiata</name>
    <name type="common">Mung bean</name>
    <name type="synonym">Phaseolus aureus</name>
    <dbReference type="NCBI Taxonomy" id="3916"/>
    <lineage>
        <taxon>Eukaryota</taxon>
        <taxon>Viridiplantae</taxon>
        <taxon>Streptophyta</taxon>
        <taxon>Embryophyta</taxon>
        <taxon>Tracheophyta</taxon>
        <taxon>Spermatophyta</taxon>
        <taxon>Magnoliopsida</taxon>
        <taxon>eudicotyledons</taxon>
        <taxon>Gunneridae</taxon>
        <taxon>Pentapetalae</taxon>
        <taxon>rosids</taxon>
        <taxon>fabids</taxon>
        <taxon>Fabales</taxon>
        <taxon>Fabaceae</taxon>
        <taxon>Papilionoideae</taxon>
        <taxon>50 kb inversion clade</taxon>
        <taxon>NPAAA clade</taxon>
        <taxon>indigoferoid/millettioid clade</taxon>
        <taxon>Phaseoleae</taxon>
        <taxon>Vigna</taxon>
    </lineage>
</organism>
<feature type="domain" description="GAG-pre-integrase" evidence="2">
    <location>
        <begin position="237"/>
        <end position="292"/>
    </location>
</feature>
<gene>
    <name evidence="5" type="primary">LOC106752980</name>
</gene>
<dbReference type="Pfam" id="PF13976">
    <property type="entry name" value="gag_pre-integrs"/>
    <property type="match status" value="1"/>
</dbReference>
<dbReference type="OrthoDB" id="2015125at2759"/>
<protein>
    <submittedName>
        <fullName evidence="5">Uncharacterized protein LOC106752980</fullName>
    </submittedName>
</protein>
<keyword evidence="4" id="KW-1185">Reference proteome</keyword>
<reference evidence="5" key="1">
    <citation type="submission" date="2025-08" db="UniProtKB">
        <authorList>
            <consortium name="RefSeq"/>
        </authorList>
    </citation>
    <scope>IDENTIFICATION</scope>
    <source>
        <tissue evidence="5">Leaf</tissue>
    </source>
</reference>
<evidence type="ECO:0000256" key="1">
    <source>
        <dbReference type="SAM" id="MobiDB-lite"/>
    </source>
</evidence>
<evidence type="ECO:0000313" key="5">
    <source>
        <dbReference type="RefSeq" id="XP_014490248.1"/>
    </source>
</evidence>
<feature type="region of interest" description="Disordered" evidence="1">
    <location>
        <begin position="61"/>
        <end position="96"/>
    </location>
</feature>
<accession>A0A1S3T914</accession>
<dbReference type="InterPro" id="IPR025724">
    <property type="entry name" value="GAG-pre-integrase_dom"/>
</dbReference>
<evidence type="ECO:0000259" key="3">
    <source>
        <dbReference type="Pfam" id="PF22936"/>
    </source>
</evidence>
<dbReference type="Proteomes" id="UP000087766">
    <property type="component" value="Unplaced"/>
</dbReference>
<feature type="compositionally biased region" description="Polar residues" evidence="1">
    <location>
        <begin position="68"/>
        <end position="78"/>
    </location>
</feature>
<dbReference type="Pfam" id="PF22936">
    <property type="entry name" value="Pol_BBD"/>
    <property type="match status" value="1"/>
</dbReference>
<name>A0A1S3T914_VIGRR</name>
<sequence>MRAYAKVVKDKKIVEKILRMLTPQYDHIIVAIEECKDLGNMRVEELQNSLEAHEQRLIERRNAEKEVSQGSNQALQARTTKKNKGDEANLAQDTGDSDSDHVLLMSTIRDSEDEWHWRSIQNMFENKNLELNRCKNNNLAWDRSSVRFVDNNVILVEGADKIMIKRKDGGSAYMNNVLYVPTMKSNCWSLGQLLEKGYLMVMHQRHIKVFDERRQLVLKAPPARNKTFKVNLNATVVQCLSVVNTEEVWLWQYRYGYLNFRSLSQFRDKQLVKGVPEILPPRKICEGCVVGK</sequence>
<evidence type="ECO:0000259" key="2">
    <source>
        <dbReference type="Pfam" id="PF13976"/>
    </source>
</evidence>
<dbReference type="AlphaFoldDB" id="A0A1S3T914"/>
<dbReference type="RefSeq" id="XP_014490248.1">
    <property type="nucleotide sequence ID" value="XM_014634762.1"/>
</dbReference>
<dbReference type="KEGG" id="vra:106752980"/>
<dbReference type="STRING" id="3916.A0A1S3T914"/>
<dbReference type="Pfam" id="PF14223">
    <property type="entry name" value="Retrotran_gag_2"/>
    <property type="match status" value="1"/>
</dbReference>
<feature type="domain" description="Retrovirus-related Pol polyprotein from transposon TNT 1-94-like beta-barrel" evidence="3">
    <location>
        <begin position="142"/>
        <end position="198"/>
    </location>
</feature>
<proteinExistence type="predicted"/>
<dbReference type="GeneID" id="106752980"/>
<evidence type="ECO:0000313" key="4">
    <source>
        <dbReference type="Proteomes" id="UP000087766"/>
    </source>
</evidence>
<dbReference type="InterPro" id="IPR054722">
    <property type="entry name" value="PolX-like_BBD"/>
</dbReference>